<evidence type="ECO:0000256" key="5">
    <source>
        <dbReference type="PIRSR" id="PIRSR601382-2"/>
    </source>
</evidence>
<dbReference type="Gene3D" id="1.50.10.10">
    <property type="match status" value="1"/>
</dbReference>
<name>A0A1Y1U6U3_9FUNG</name>
<evidence type="ECO:0000256" key="3">
    <source>
        <dbReference type="ARBA" id="ARBA00022824"/>
    </source>
</evidence>
<evidence type="ECO:0000256" key="4">
    <source>
        <dbReference type="ARBA" id="ARBA00023180"/>
    </source>
</evidence>
<evidence type="ECO:0000313" key="7">
    <source>
        <dbReference type="EMBL" id="ORX33217.1"/>
    </source>
</evidence>
<dbReference type="GO" id="GO:0036503">
    <property type="term" value="P:ERAD pathway"/>
    <property type="evidence" value="ECO:0007669"/>
    <property type="project" value="UniProtKB-ARBA"/>
</dbReference>
<keyword evidence="7" id="KW-0378">Hydrolase</keyword>
<keyword evidence="7" id="KW-0326">Glycosidase</keyword>
<evidence type="ECO:0000256" key="6">
    <source>
        <dbReference type="SAM" id="Phobius"/>
    </source>
</evidence>
<keyword evidence="6" id="KW-0472">Membrane</keyword>
<comment type="cofactor">
    <cofactor evidence="5">
        <name>Ca(2+)</name>
        <dbReference type="ChEBI" id="CHEBI:29108"/>
    </cofactor>
</comment>
<keyword evidence="8" id="KW-1185">Reference proteome</keyword>
<organism evidence="7 8">
    <name type="scientific">Piromyces finnis</name>
    <dbReference type="NCBI Taxonomy" id="1754191"/>
    <lineage>
        <taxon>Eukaryota</taxon>
        <taxon>Fungi</taxon>
        <taxon>Fungi incertae sedis</taxon>
        <taxon>Chytridiomycota</taxon>
        <taxon>Chytridiomycota incertae sedis</taxon>
        <taxon>Neocallimastigomycetes</taxon>
        <taxon>Neocallimastigales</taxon>
        <taxon>Neocallimastigaceae</taxon>
        <taxon>Piromyces</taxon>
    </lineage>
</organism>
<gene>
    <name evidence="7" type="ORF">BCR36DRAFT_376006</name>
</gene>
<dbReference type="GO" id="GO:0005509">
    <property type="term" value="F:calcium ion binding"/>
    <property type="evidence" value="ECO:0007669"/>
    <property type="project" value="InterPro"/>
</dbReference>
<dbReference type="AlphaFoldDB" id="A0A1Y1U6U3"/>
<dbReference type="InterPro" id="IPR036026">
    <property type="entry name" value="Seven-hairpin_glycosidases"/>
</dbReference>
<dbReference type="GO" id="GO:0005975">
    <property type="term" value="P:carbohydrate metabolic process"/>
    <property type="evidence" value="ECO:0007669"/>
    <property type="project" value="InterPro"/>
</dbReference>
<keyword evidence="3" id="KW-0256">Endoplasmic reticulum</keyword>
<dbReference type="InterPro" id="IPR012341">
    <property type="entry name" value="6hp_glycosidase-like_sf"/>
</dbReference>
<dbReference type="GO" id="GO:0004571">
    <property type="term" value="F:mannosyl-oligosaccharide 1,2-alpha-mannosidase activity"/>
    <property type="evidence" value="ECO:0007669"/>
    <property type="project" value="InterPro"/>
</dbReference>
<keyword evidence="6" id="KW-0812">Transmembrane</keyword>
<evidence type="ECO:0000256" key="1">
    <source>
        <dbReference type="ARBA" id="ARBA00004240"/>
    </source>
</evidence>
<reference evidence="7 8" key="2">
    <citation type="submission" date="2016-08" db="EMBL/GenBank/DDBJ databases">
        <title>Pervasive Adenine N6-methylation of Active Genes in Fungi.</title>
        <authorList>
            <consortium name="DOE Joint Genome Institute"/>
            <person name="Mondo S.J."/>
            <person name="Dannebaum R.O."/>
            <person name="Kuo R.C."/>
            <person name="Labutti K."/>
            <person name="Haridas S."/>
            <person name="Kuo A."/>
            <person name="Salamov A."/>
            <person name="Ahrendt S.R."/>
            <person name="Lipzen A."/>
            <person name="Sullivan W."/>
            <person name="Andreopoulos W.B."/>
            <person name="Clum A."/>
            <person name="Lindquist E."/>
            <person name="Daum C."/>
            <person name="Ramamoorthy G.K."/>
            <person name="Gryganskyi A."/>
            <person name="Culley D."/>
            <person name="Magnuson J.K."/>
            <person name="James T.Y."/>
            <person name="O'Malley M.A."/>
            <person name="Stajich J.E."/>
            <person name="Spatafora J.W."/>
            <person name="Visel A."/>
            <person name="Grigoriev I.V."/>
        </authorList>
    </citation>
    <scope>NUCLEOTIDE SEQUENCE [LARGE SCALE GENOMIC DNA]</scope>
    <source>
        <strain evidence="8">finn</strain>
    </source>
</reference>
<comment type="similarity">
    <text evidence="2">Belongs to the glycosyl hydrolase 47 family.</text>
</comment>
<dbReference type="GO" id="GO:1904380">
    <property type="term" value="P:endoplasmic reticulum mannose trimming"/>
    <property type="evidence" value="ECO:0007669"/>
    <property type="project" value="InterPro"/>
</dbReference>
<keyword evidence="5" id="KW-0106">Calcium</keyword>
<dbReference type="STRING" id="1754191.A0A1Y1U6U3"/>
<comment type="caution">
    <text evidence="7">The sequence shown here is derived from an EMBL/GenBank/DDBJ whole genome shotgun (WGS) entry which is preliminary data.</text>
</comment>
<dbReference type="SUPFAM" id="SSF48225">
    <property type="entry name" value="Seven-hairpin glycosidases"/>
    <property type="match status" value="1"/>
</dbReference>
<proteinExistence type="inferred from homology"/>
<keyword evidence="6" id="KW-1133">Transmembrane helix</keyword>
<evidence type="ECO:0000256" key="2">
    <source>
        <dbReference type="ARBA" id="ARBA00007658"/>
    </source>
</evidence>
<feature type="binding site" evidence="5">
    <location>
        <position position="114"/>
    </location>
    <ligand>
        <name>Ca(2+)</name>
        <dbReference type="ChEBI" id="CHEBI:29108"/>
    </ligand>
</feature>
<evidence type="ECO:0000313" key="8">
    <source>
        <dbReference type="Proteomes" id="UP000193719"/>
    </source>
</evidence>
<reference evidence="7 8" key="1">
    <citation type="submission" date="2016-08" db="EMBL/GenBank/DDBJ databases">
        <title>Genomes of anaerobic fungi encode conserved fungal cellulosomes for biomass hydrolysis.</title>
        <authorList>
            <consortium name="DOE Joint Genome Institute"/>
            <person name="Haitjema C.H."/>
            <person name="Gilmore S.P."/>
            <person name="Henske J.K."/>
            <person name="Solomon K.V."/>
            <person name="De Groot R."/>
            <person name="Kuo A."/>
            <person name="Mondo S.J."/>
            <person name="Salamov A.A."/>
            <person name="Labutti K."/>
            <person name="Zhao Z."/>
            <person name="Chiniquy J."/>
            <person name="Barry K."/>
            <person name="Brewer H.M."/>
            <person name="Purvine S.O."/>
            <person name="Wright A.T."/>
            <person name="Boxma B."/>
            <person name="Van Alen T."/>
            <person name="Hackstein J.H."/>
            <person name="Baker S.E."/>
            <person name="Grigoriev I.V."/>
            <person name="O'Malley M.A."/>
        </authorList>
    </citation>
    <scope>NUCLEOTIDE SEQUENCE [LARGE SCALE GENOMIC DNA]</scope>
    <source>
        <strain evidence="8">finn</strain>
    </source>
</reference>
<protein>
    <submittedName>
        <fullName evidence="7">Seven-hairpin glycosidase</fullName>
    </submittedName>
</protein>
<dbReference type="Pfam" id="PF01532">
    <property type="entry name" value="Glyco_hydro_47"/>
    <property type="match status" value="1"/>
</dbReference>
<keyword evidence="5" id="KW-0479">Metal-binding</keyword>
<comment type="subcellular location">
    <subcellularLocation>
        <location evidence="1">Endoplasmic reticulum</location>
    </subcellularLocation>
</comment>
<accession>A0A1Y1U6U3</accession>
<feature type="non-terminal residue" evidence="7">
    <location>
        <position position="1"/>
    </location>
</feature>
<dbReference type="GO" id="GO:0016020">
    <property type="term" value="C:membrane"/>
    <property type="evidence" value="ECO:0007669"/>
    <property type="project" value="InterPro"/>
</dbReference>
<dbReference type="EMBL" id="MCFH01000232">
    <property type="protein sequence ID" value="ORX33217.1"/>
    <property type="molecule type" value="Genomic_DNA"/>
</dbReference>
<dbReference type="PANTHER" id="PTHR45679">
    <property type="entry name" value="ER DEGRADATION-ENHANCING ALPHA-MANNOSIDASE-LIKE PROTEIN 2"/>
    <property type="match status" value="1"/>
</dbReference>
<sequence>VLMGDIDNAIHLHQIFIELWKKYHAIPELYNFRHNSVVATKDPYYLDIGEMILNDIEKFCRTKCGFAQLKPLTGLKKEDRMESFFIIESLKYLYLLFDEDNYINNNYSNSIFTTGNTFIYIIQIYKVCSNYILIFLMFVINIILEGHFLLLPHSVYNRKSYENSSFLNANPHTNITCPFNTYNIVNPLLSKNEKIKIFNLVNGIKKENIMNDDLCLL</sequence>
<keyword evidence="4" id="KW-0325">Glycoprotein</keyword>
<feature type="transmembrane region" description="Helical" evidence="6">
    <location>
        <begin position="131"/>
        <end position="151"/>
    </location>
</feature>
<dbReference type="GO" id="GO:0044322">
    <property type="term" value="C:endoplasmic reticulum quality control compartment"/>
    <property type="evidence" value="ECO:0007669"/>
    <property type="project" value="GOC"/>
</dbReference>
<dbReference type="InterPro" id="IPR044674">
    <property type="entry name" value="EDEM1/2/3"/>
</dbReference>
<dbReference type="InterPro" id="IPR001382">
    <property type="entry name" value="Glyco_hydro_47"/>
</dbReference>
<dbReference type="OrthoDB" id="8118055at2759"/>
<dbReference type="Proteomes" id="UP000193719">
    <property type="component" value="Unassembled WGS sequence"/>
</dbReference>
<dbReference type="PANTHER" id="PTHR45679:SF5">
    <property type="entry name" value="ER DEGRADATION-ENHANCING ALPHA-MANNOSIDASE-LIKE PROTEIN 1"/>
    <property type="match status" value="1"/>
</dbReference>